<evidence type="ECO:0000313" key="2">
    <source>
        <dbReference type="EMBL" id="OWZ11656.1"/>
    </source>
</evidence>
<feature type="region of interest" description="Disordered" evidence="1">
    <location>
        <begin position="102"/>
        <end position="141"/>
    </location>
</feature>
<reference evidence="3" key="1">
    <citation type="submission" date="2017-03" db="EMBL/GenBank/DDBJ databases">
        <title>Phytopthora megakarya and P. palmivora, two closely related causual agents of cacao black pod achieved similar genome size and gene model numbers by different mechanisms.</title>
        <authorList>
            <person name="Ali S."/>
            <person name="Shao J."/>
            <person name="Larry D.J."/>
            <person name="Kronmiller B."/>
            <person name="Shen D."/>
            <person name="Strem M.D."/>
            <person name="Melnick R.L."/>
            <person name="Guiltinan M.J."/>
            <person name="Tyler B.M."/>
            <person name="Meinhardt L.W."/>
            <person name="Bailey B.A."/>
        </authorList>
    </citation>
    <scope>NUCLEOTIDE SEQUENCE [LARGE SCALE GENOMIC DNA]</scope>
    <source>
        <strain evidence="3">zdho120</strain>
    </source>
</reference>
<evidence type="ECO:0000313" key="3">
    <source>
        <dbReference type="Proteomes" id="UP000198211"/>
    </source>
</evidence>
<comment type="caution">
    <text evidence="2">The sequence shown here is derived from an EMBL/GenBank/DDBJ whole genome shotgun (WGS) entry which is preliminary data.</text>
</comment>
<proteinExistence type="predicted"/>
<name>A0A225W1V2_9STRA</name>
<protein>
    <submittedName>
        <fullName evidence="2">Uncharacterized protein</fullName>
    </submittedName>
</protein>
<dbReference type="Proteomes" id="UP000198211">
    <property type="component" value="Unassembled WGS sequence"/>
</dbReference>
<sequence length="238" mass="26921">MISMFGKASRKLKPGHKVRKIIAKACYTFVKGTYESHPTKYRRALVATPDKLCRAAIPHLVSARIVNDHATTSDNAERLKRIFASAVLSPYSASCKLRIDNSNNGHLYRNNKNASRKRNNGNDNCGNMNQRDNQSDKDNEKRDFGIEHSQTRRDTVLIAIAAAVNPATPKPPARLALYGRVMLRMNLSGSQPFSRATASESLVKRTKIPWKEYKKWRGSRWFQGHYESAYPPCRNISS</sequence>
<gene>
    <name evidence="2" type="ORF">PHMEG_00015295</name>
</gene>
<accession>A0A225W1V2</accession>
<keyword evidence="3" id="KW-1185">Reference proteome</keyword>
<organism evidence="2 3">
    <name type="scientific">Phytophthora megakarya</name>
    <dbReference type="NCBI Taxonomy" id="4795"/>
    <lineage>
        <taxon>Eukaryota</taxon>
        <taxon>Sar</taxon>
        <taxon>Stramenopiles</taxon>
        <taxon>Oomycota</taxon>
        <taxon>Peronosporomycetes</taxon>
        <taxon>Peronosporales</taxon>
        <taxon>Peronosporaceae</taxon>
        <taxon>Phytophthora</taxon>
    </lineage>
</organism>
<dbReference type="EMBL" id="NBNE01002067">
    <property type="protein sequence ID" value="OWZ11656.1"/>
    <property type="molecule type" value="Genomic_DNA"/>
</dbReference>
<evidence type="ECO:0000256" key="1">
    <source>
        <dbReference type="SAM" id="MobiDB-lite"/>
    </source>
</evidence>
<dbReference type="AlphaFoldDB" id="A0A225W1V2"/>